<dbReference type="PROSITE" id="PS50002">
    <property type="entry name" value="SH3"/>
    <property type="match status" value="2"/>
</dbReference>
<dbReference type="PRINTS" id="PR00452">
    <property type="entry name" value="SH3DOMAIN"/>
</dbReference>
<dbReference type="SMART" id="SM00326">
    <property type="entry name" value="SH3"/>
    <property type="match status" value="2"/>
</dbReference>
<evidence type="ECO:0000256" key="3">
    <source>
        <dbReference type="ARBA" id="ARBA00022490"/>
    </source>
</evidence>
<feature type="domain" description="SH3" evidence="6">
    <location>
        <begin position="492"/>
        <end position="551"/>
    </location>
</feature>
<feature type="region of interest" description="Disordered" evidence="5">
    <location>
        <begin position="1"/>
        <end position="184"/>
    </location>
</feature>
<feature type="compositionally biased region" description="Low complexity" evidence="5">
    <location>
        <begin position="148"/>
        <end position="182"/>
    </location>
</feature>
<evidence type="ECO:0000256" key="4">
    <source>
        <dbReference type="PROSITE-ProRule" id="PRU00192"/>
    </source>
</evidence>
<feature type="compositionally biased region" description="Low complexity" evidence="5">
    <location>
        <begin position="353"/>
        <end position="370"/>
    </location>
</feature>
<feature type="domain" description="SH3" evidence="6">
    <location>
        <begin position="396"/>
        <end position="455"/>
    </location>
</feature>
<comment type="subcellular location">
    <subcellularLocation>
        <location evidence="1">Cytoplasm</location>
    </subcellularLocation>
</comment>
<evidence type="ECO:0000313" key="8">
    <source>
        <dbReference type="Proteomes" id="UP001381693"/>
    </source>
</evidence>
<dbReference type="AlphaFoldDB" id="A0AAN8XFN9"/>
<dbReference type="PRINTS" id="PR00499">
    <property type="entry name" value="P67PHOX"/>
</dbReference>
<keyword evidence="3" id="KW-0963">Cytoplasm</keyword>
<protein>
    <recommendedName>
        <fullName evidence="6">SH3 domain-containing protein</fullName>
    </recommendedName>
</protein>
<dbReference type="GO" id="GO:0005737">
    <property type="term" value="C:cytoplasm"/>
    <property type="evidence" value="ECO:0007669"/>
    <property type="project" value="UniProtKB-SubCell"/>
</dbReference>
<evidence type="ECO:0000256" key="1">
    <source>
        <dbReference type="ARBA" id="ARBA00004496"/>
    </source>
</evidence>
<dbReference type="GO" id="GO:0008289">
    <property type="term" value="F:lipid binding"/>
    <property type="evidence" value="ECO:0007669"/>
    <property type="project" value="TreeGrafter"/>
</dbReference>
<keyword evidence="2 4" id="KW-0728">SH3 domain</keyword>
<evidence type="ECO:0000256" key="2">
    <source>
        <dbReference type="ARBA" id="ARBA00022443"/>
    </source>
</evidence>
<evidence type="ECO:0000256" key="5">
    <source>
        <dbReference type="SAM" id="MobiDB-lite"/>
    </source>
</evidence>
<evidence type="ECO:0000313" key="7">
    <source>
        <dbReference type="EMBL" id="KAK7080673.1"/>
    </source>
</evidence>
<dbReference type="InterPro" id="IPR001452">
    <property type="entry name" value="SH3_domain"/>
</dbReference>
<feature type="region of interest" description="Disordered" evidence="5">
    <location>
        <begin position="353"/>
        <end position="398"/>
    </location>
</feature>
<dbReference type="GO" id="GO:0015629">
    <property type="term" value="C:actin cytoskeleton"/>
    <property type="evidence" value="ECO:0007669"/>
    <property type="project" value="TreeGrafter"/>
</dbReference>
<comment type="caution">
    <text evidence="7">The sequence shown here is derived from an EMBL/GenBank/DDBJ whole genome shotgun (WGS) entry which is preliminary data.</text>
</comment>
<organism evidence="7 8">
    <name type="scientific">Halocaridina rubra</name>
    <name type="common">Hawaiian red shrimp</name>
    <dbReference type="NCBI Taxonomy" id="373956"/>
    <lineage>
        <taxon>Eukaryota</taxon>
        <taxon>Metazoa</taxon>
        <taxon>Ecdysozoa</taxon>
        <taxon>Arthropoda</taxon>
        <taxon>Crustacea</taxon>
        <taxon>Multicrustacea</taxon>
        <taxon>Malacostraca</taxon>
        <taxon>Eumalacostraca</taxon>
        <taxon>Eucarida</taxon>
        <taxon>Decapoda</taxon>
        <taxon>Pleocyemata</taxon>
        <taxon>Caridea</taxon>
        <taxon>Atyoidea</taxon>
        <taxon>Atyidae</taxon>
        <taxon>Halocaridina</taxon>
    </lineage>
</organism>
<keyword evidence="8" id="KW-1185">Reference proteome</keyword>
<feature type="compositionally biased region" description="Pro residues" evidence="5">
    <location>
        <begin position="379"/>
        <end position="388"/>
    </location>
</feature>
<dbReference type="InterPro" id="IPR046982">
    <property type="entry name" value="BIN3/RVS161-like"/>
</dbReference>
<accession>A0AAN8XFN9</accession>
<gene>
    <name evidence="7" type="ORF">SK128_019266</name>
</gene>
<feature type="compositionally biased region" description="Basic and acidic residues" evidence="5">
    <location>
        <begin position="389"/>
        <end position="398"/>
    </location>
</feature>
<dbReference type="PANTHER" id="PTHR47174:SF3">
    <property type="entry name" value="BRIDGING INTEGRATOR 3"/>
    <property type="match status" value="1"/>
</dbReference>
<dbReference type="GO" id="GO:0051666">
    <property type="term" value="P:actin cortical patch localization"/>
    <property type="evidence" value="ECO:0007669"/>
    <property type="project" value="InterPro"/>
</dbReference>
<dbReference type="SUPFAM" id="SSF50044">
    <property type="entry name" value="SH3-domain"/>
    <property type="match status" value="2"/>
</dbReference>
<dbReference type="InterPro" id="IPR036028">
    <property type="entry name" value="SH3-like_dom_sf"/>
</dbReference>
<dbReference type="Pfam" id="PF00018">
    <property type="entry name" value="SH3_1"/>
    <property type="match status" value="2"/>
</dbReference>
<dbReference type="Proteomes" id="UP001381693">
    <property type="component" value="Unassembled WGS sequence"/>
</dbReference>
<name>A0AAN8XFN9_HALRR</name>
<dbReference type="EMBL" id="JAXCGZ010005825">
    <property type="protein sequence ID" value="KAK7080673.1"/>
    <property type="molecule type" value="Genomic_DNA"/>
</dbReference>
<proteinExistence type="predicted"/>
<reference evidence="7 8" key="1">
    <citation type="submission" date="2023-11" db="EMBL/GenBank/DDBJ databases">
        <title>Halocaridina rubra genome assembly.</title>
        <authorList>
            <person name="Smith C."/>
        </authorList>
    </citation>
    <scope>NUCLEOTIDE SEQUENCE [LARGE SCALE GENOMIC DNA]</scope>
    <source>
        <strain evidence="7">EP-1</strain>
        <tissue evidence="7">Whole</tissue>
    </source>
</reference>
<sequence length="556" mass="59142">MEDLLTGDIRPVRRAPPPPQLQPRNDYVIVIQPDIENSHQPAGRSMSKFIPQRAHQNGLPRSASLPLTNGSGSQKKKAPPPRPPPPKSKPAMKSFHHQELNGSSHRNSMGGLVGKLRGPPPARPRAANIHSSSAPCTPATEASLIDFSSPPGSPTTRSGSDGLSVNSFGSESSSGNQSSGFDDSFDPFGSILDNACLSGTKEVGGSSFFMGASSNLSAARGTSTKEVGVSSFFTGNYASQPSHLTSNLEASQDPFEVLARRTELSAKQAKPPDFNAAELSKSQENPVTLPHPSAQPVALAAINNKSKPKPSFKPTIIRTKAPVTSSQIESAGGSAVTSSKDDLLGISWGAASKSTSTSFSSSGWSDSGVSNIIDQTIPEEPPPPLPPRPESENNDQDRPYSVAEYDFTSSQQGDLDFKTGEVIQLLYRVNEEWLFGRCGLKEGMFPENFVKIVVPLAGESIAPSSSCSTSTTQVSSTISSTQPSWDAAPSSQVPKIVTVLYTFQAETAEDLTIYENSQVKVLGRLNDEWLYGDCNGKQGQFPANFVDRVPPGLPQM</sequence>
<dbReference type="PANTHER" id="PTHR47174">
    <property type="entry name" value="BRIDGING INTEGRATOR 3"/>
    <property type="match status" value="1"/>
</dbReference>
<evidence type="ECO:0000259" key="6">
    <source>
        <dbReference type="PROSITE" id="PS50002"/>
    </source>
</evidence>
<dbReference type="GO" id="GO:0097320">
    <property type="term" value="P:plasma membrane tubulation"/>
    <property type="evidence" value="ECO:0007669"/>
    <property type="project" value="TreeGrafter"/>
</dbReference>
<dbReference type="GO" id="GO:0006897">
    <property type="term" value="P:endocytosis"/>
    <property type="evidence" value="ECO:0007669"/>
    <property type="project" value="InterPro"/>
</dbReference>
<dbReference type="Gene3D" id="2.30.30.40">
    <property type="entry name" value="SH3 Domains"/>
    <property type="match status" value="2"/>
</dbReference>